<evidence type="ECO:0000313" key="2">
    <source>
        <dbReference type="EMBL" id="JAC05526.1"/>
    </source>
</evidence>
<reference evidence="2" key="2">
    <citation type="journal article" date="2014" name="BMC Genomics">
        <title>A genomic perspective to assessing quality of mass-reared SIT flies used in Mediterranean fruit fly (Ceratitis capitata) eradication in California.</title>
        <authorList>
            <person name="Calla B."/>
            <person name="Hall B."/>
            <person name="Hou S."/>
            <person name="Geib S.M."/>
        </authorList>
    </citation>
    <scope>NUCLEOTIDE SEQUENCE</scope>
</reference>
<keyword evidence="1" id="KW-1133">Transmembrane helix</keyword>
<reference evidence="2" key="1">
    <citation type="submission" date="2013-07" db="EMBL/GenBank/DDBJ databases">
        <authorList>
            <person name="Geib S."/>
        </authorList>
    </citation>
    <scope>NUCLEOTIDE SEQUENCE</scope>
</reference>
<name>W8BW56_CERCA</name>
<organism evidence="2">
    <name type="scientific">Ceratitis capitata</name>
    <name type="common">Mediterranean fruit fly</name>
    <name type="synonym">Tephritis capitata</name>
    <dbReference type="NCBI Taxonomy" id="7213"/>
    <lineage>
        <taxon>Eukaryota</taxon>
        <taxon>Metazoa</taxon>
        <taxon>Ecdysozoa</taxon>
        <taxon>Arthropoda</taxon>
        <taxon>Hexapoda</taxon>
        <taxon>Insecta</taxon>
        <taxon>Pterygota</taxon>
        <taxon>Neoptera</taxon>
        <taxon>Endopterygota</taxon>
        <taxon>Diptera</taxon>
        <taxon>Brachycera</taxon>
        <taxon>Muscomorpha</taxon>
        <taxon>Tephritoidea</taxon>
        <taxon>Tephritidae</taxon>
        <taxon>Ceratitis</taxon>
        <taxon>Ceratitis</taxon>
    </lineage>
</organism>
<keyword evidence="1" id="KW-0812">Transmembrane</keyword>
<dbReference type="AlphaFoldDB" id="W8BW56"/>
<proteinExistence type="evidence at transcript level"/>
<evidence type="ECO:0000256" key="1">
    <source>
        <dbReference type="SAM" id="Phobius"/>
    </source>
</evidence>
<feature type="transmembrane region" description="Helical" evidence="1">
    <location>
        <begin position="65"/>
        <end position="85"/>
    </location>
</feature>
<protein>
    <submittedName>
        <fullName evidence="2">Uncharacterized protein</fullName>
    </submittedName>
</protein>
<accession>W8BW56</accession>
<sequence>MQSIYVSVEMLRESKEVQERMKNCKKEKQQNKLLFQRGFDLSGTTKNGSFVSVHAQLCNNSKESVVRGIKVCLFGFVFVFVSILWQSNQSLIVSGHSTFSSAANSVLIPKKLC</sequence>
<keyword evidence="1" id="KW-0472">Membrane</keyword>
<dbReference type="EMBL" id="GAMC01001030">
    <property type="protein sequence ID" value="JAC05526.1"/>
    <property type="molecule type" value="mRNA"/>
</dbReference>